<proteinExistence type="predicted"/>
<dbReference type="EMBL" id="AP031573">
    <property type="protein sequence ID" value="BFM45086.1"/>
    <property type="molecule type" value="Genomic_DNA"/>
</dbReference>
<feature type="signal peptide" evidence="1">
    <location>
        <begin position="1"/>
        <end position="24"/>
    </location>
</feature>
<dbReference type="AlphaFoldDB" id="A0AAT9H6J5"/>
<gene>
    <name evidence="2" type="ORF">CFS9_37270</name>
</gene>
<organism evidence="2">
    <name type="scientific">Flavobacterium sp. CFS9</name>
    <dbReference type="NCBI Taxonomy" id="3143118"/>
    <lineage>
        <taxon>Bacteria</taxon>
        <taxon>Pseudomonadati</taxon>
        <taxon>Bacteroidota</taxon>
        <taxon>Flavobacteriia</taxon>
        <taxon>Flavobacteriales</taxon>
        <taxon>Flavobacteriaceae</taxon>
        <taxon>Flavobacterium</taxon>
    </lineage>
</organism>
<feature type="chain" id="PRO_5043535004" description="DUF333 domain-containing protein" evidence="1">
    <location>
        <begin position="25"/>
        <end position="91"/>
    </location>
</feature>
<evidence type="ECO:0000256" key="1">
    <source>
        <dbReference type="SAM" id="SignalP"/>
    </source>
</evidence>
<evidence type="ECO:0008006" key="3">
    <source>
        <dbReference type="Google" id="ProtNLM"/>
    </source>
</evidence>
<reference evidence="2" key="1">
    <citation type="submission" date="2024-05" db="EMBL/GenBank/DDBJ databases">
        <title>Whole-Genome Sequence of CFS9, a Potential Fish Probiotic Isolated from the Body Surface of Silurus asotus.</title>
        <authorList>
            <person name="Kojima M."/>
            <person name="Tobioka K."/>
            <person name="Yokota K."/>
            <person name="Nakatani H."/>
            <person name="Hori K."/>
            <person name="Tamaru Y."/>
            <person name="Okazaki F."/>
        </authorList>
    </citation>
    <scope>NUCLEOTIDE SEQUENCE</scope>
    <source>
        <strain evidence="2">CFS9</strain>
    </source>
</reference>
<evidence type="ECO:0000313" key="2">
    <source>
        <dbReference type="EMBL" id="BFM45086.1"/>
    </source>
</evidence>
<sequence length="91" mass="9616">MKTLLFKNGIAAATVVVAITGAFASSMQSSSKSLAPRVGYTLNAKDDCNIQVACDDNPTPFVCRLNGTSGPQAYGKNAQGQCVEILYRPMQ</sequence>
<accession>A0AAT9H6J5</accession>
<keyword evidence="1" id="KW-0732">Signal</keyword>
<protein>
    <recommendedName>
        <fullName evidence="3">DUF333 domain-containing protein</fullName>
    </recommendedName>
</protein>
<name>A0AAT9H6J5_9FLAO</name>